<dbReference type="InterPro" id="IPR012334">
    <property type="entry name" value="Pectin_lyas_fold"/>
</dbReference>
<dbReference type="Gene3D" id="2.160.20.10">
    <property type="entry name" value="Single-stranded right-handed beta-helix, Pectin lyase-like"/>
    <property type="match status" value="1"/>
</dbReference>
<protein>
    <submittedName>
        <fullName evidence="1">Uncharacterized protein</fullName>
    </submittedName>
</protein>
<reference evidence="1 2" key="1">
    <citation type="submission" date="2020-08" db="EMBL/GenBank/DDBJ databases">
        <title>Functional genomics of gut bacteria from endangered species of beetles.</title>
        <authorList>
            <person name="Carlos-Shanley C."/>
        </authorList>
    </citation>
    <scope>NUCLEOTIDE SEQUENCE [LARGE SCALE GENOMIC DNA]</scope>
    <source>
        <strain evidence="1 2">S00142</strain>
    </source>
</reference>
<proteinExistence type="predicted"/>
<evidence type="ECO:0000313" key="1">
    <source>
        <dbReference type="EMBL" id="MBB4802522.1"/>
    </source>
</evidence>
<dbReference type="Proteomes" id="UP000561681">
    <property type="component" value="Unassembled WGS sequence"/>
</dbReference>
<keyword evidence="2" id="KW-1185">Reference proteome</keyword>
<organism evidence="1 2">
    <name type="scientific">Flavobacterium nitrogenifigens</name>
    <dbReference type="NCBI Taxonomy" id="1617283"/>
    <lineage>
        <taxon>Bacteria</taxon>
        <taxon>Pseudomonadati</taxon>
        <taxon>Bacteroidota</taxon>
        <taxon>Flavobacteriia</taxon>
        <taxon>Flavobacteriales</taxon>
        <taxon>Flavobacteriaceae</taxon>
        <taxon>Flavobacterium</taxon>
    </lineage>
</organism>
<accession>A0A7W7IXW9</accession>
<dbReference type="AlphaFoldDB" id="A0A7W7IXW9"/>
<comment type="caution">
    <text evidence="1">The sequence shown here is derived from an EMBL/GenBank/DDBJ whole genome shotgun (WGS) entry which is preliminary data.</text>
</comment>
<name>A0A7W7IXW9_9FLAO</name>
<gene>
    <name evidence="1" type="ORF">HNP37_002595</name>
</gene>
<dbReference type="EMBL" id="JACHLD010000003">
    <property type="protein sequence ID" value="MBB4802522.1"/>
    <property type="molecule type" value="Genomic_DNA"/>
</dbReference>
<dbReference type="InterPro" id="IPR011050">
    <property type="entry name" value="Pectin_lyase_fold/virulence"/>
</dbReference>
<evidence type="ECO:0000313" key="2">
    <source>
        <dbReference type="Proteomes" id="UP000561681"/>
    </source>
</evidence>
<dbReference type="SUPFAM" id="SSF51126">
    <property type="entry name" value="Pectin lyase-like"/>
    <property type="match status" value="1"/>
</dbReference>
<dbReference type="RefSeq" id="WP_184162527.1">
    <property type="nucleotide sequence ID" value="NZ_JACHLD010000003.1"/>
</dbReference>
<sequence>MKHLIYFLLLSTAGFSQNYQYALDEAPVKTTPETPVVNNQAEETAYFSAYLLPITQKATIQQALDKYGSVRLEKGDYSGVNIVMKSNQRLYGHPTLTRVSNITIAAGSSNVRLEQLSFVDRTLSFEAGAVISNSIFKTLKYVYVSAVGAKLENNELINIGGQIKFDCSASGYFRNNKIIKHQAQSISNQLIMKGNSTTPSYGNVNLHSNYLTPVGDATDIDGLQSATFVGVDSEGWNLNGQGTKAMFSAKNMGDLKITDFGGGNAYSAVKTGSFDIDAQNVFFLNKYLRNTNDIISARTNMFLVDGEGGYKRGSGTVTGFDLWANLDHSNSVKYNSVEQTAAITNSTLLANLSSVILGTKYTPWARPNWETLPDPLGANWKTNRTGKTDQTAYIQNLIDTKGIAELPEGIFYIGSTLKVHLDGNHGIIGQGTGKTVIVGLKDDFPLITLDTGTDSNFTLAHLTLQGGSVGIYAGKVNNVGIGQIAYQNLRFIVFRDQAIGIQLYQIMGLDNNFFEYLGFVNCGKGFSQEPLLPYAGDYNTSSYVDKTMYYRSQFINCDIALSMPATRPDNLNAWVECKFDGGSKALSMTAQNYPVIANCDFSNYKGANVISSNTISIYSSKFYNNSPSASVINSMITYIEGSNFLDTAAMFSPVMYNSTFHYILNSTVAGNVVVAKPSNLYYDSSAIYVNSTLSANPTLSKLLVNVKAGSPTVIINTTPTPYPRFLVTQ</sequence>